<dbReference type="EMBL" id="VSKL01000002">
    <property type="protein sequence ID" value="TYB73204.1"/>
    <property type="molecule type" value="Genomic_DNA"/>
</dbReference>
<dbReference type="RefSeq" id="WP_148367313.1">
    <property type="nucleotide sequence ID" value="NZ_VSKL01000002.1"/>
</dbReference>
<dbReference type="Pfam" id="PF23237">
    <property type="entry name" value="HYR_4C"/>
    <property type="match status" value="1"/>
</dbReference>
<evidence type="ECO:0000256" key="1">
    <source>
        <dbReference type="ARBA" id="ARBA00022737"/>
    </source>
</evidence>
<sequence length="508" mass="52635">MKKITFYSLLLIVLTISIQGFSKPISSDHYSANTNQVTFFSNPLNEHVSLRPDFEESFRESSASRAITYCPTDFSVNVDPGTCGAVVTYTMPATDLSGGSMVLTSALGIGDTFPDGPTTVTYEERDAVNMPTGQICSFVVTVLDNEDPVLTPGIDRNVNLDASCEITIPNVLGTATDNCDVASVTQNPIAGFVISAVHNQTINVTVTATDDSGNTDVETVVLTAKDVINPLTPTLADLTDECSVTAAAPTTTDACAGTITGTTTDPLTYNTQGIYTITWNFDDGHGNDIDVVQNVIITDNTAPVADIATLADVTAECSVTSLTAPTATDNCGGTVTVTNDASLPISTQGTTVLTWTYNDGNGNTSTQTQNIIIDDVTPPVADVASLADVTAECSVTSLTAPTATDNCGGTVTVTNDATLPITTQGTTVVTWTYTDVISNASTQTQNVIITDNTAPVADAASLADVTAECSVTSLTAPTATDNCGGTVTVTNDATLPITVQGTTVVTWT</sequence>
<evidence type="ECO:0000313" key="4">
    <source>
        <dbReference type="Proteomes" id="UP000324358"/>
    </source>
</evidence>
<keyword evidence="4" id="KW-1185">Reference proteome</keyword>
<proteinExistence type="predicted"/>
<dbReference type="Proteomes" id="UP000324358">
    <property type="component" value="Unassembled WGS sequence"/>
</dbReference>
<organism evidence="3 4">
    <name type="scientific">Bizionia algoritergicola</name>
    <dbReference type="NCBI Taxonomy" id="291187"/>
    <lineage>
        <taxon>Bacteria</taxon>
        <taxon>Pseudomonadati</taxon>
        <taxon>Bacteroidota</taxon>
        <taxon>Flavobacteriia</taxon>
        <taxon>Flavobacteriales</taxon>
        <taxon>Flavobacteriaceae</taxon>
        <taxon>Bizionia</taxon>
    </lineage>
</organism>
<dbReference type="OrthoDB" id="9805017at2"/>
<comment type="caution">
    <text evidence="3">The sequence shown here is derived from an EMBL/GenBank/DDBJ whole genome shotgun (WGS) entry which is preliminary data.</text>
</comment>
<evidence type="ECO:0000313" key="3">
    <source>
        <dbReference type="EMBL" id="TYB73204.1"/>
    </source>
</evidence>
<dbReference type="PROSITE" id="PS50825">
    <property type="entry name" value="HYR"/>
    <property type="match status" value="1"/>
</dbReference>
<dbReference type="PANTHER" id="PTHR24273:SF32">
    <property type="entry name" value="HYALIN"/>
    <property type="match status" value="1"/>
</dbReference>
<evidence type="ECO:0000259" key="2">
    <source>
        <dbReference type="PROSITE" id="PS50825"/>
    </source>
</evidence>
<gene>
    <name evidence="3" type="ORF">ES675_05940</name>
</gene>
<dbReference type="Gene3D" id="2.60.40.10">
    <property type="entry name" value="Immunoglobulins"/>
    <property type="match status" value="1"/>
</dbReference>
<name>A0A5D0QYB6_9FLAO</name>
<accession>A0A5D0QYB6</accession>
<dbReference type="InterPro" id="IPR057078">
    <property type="entry name" value="HYR-4C"/>
</dbReference>
<feature type="non-terminal residue" evidence="3">
    <location>
        <position position="508"/>
    </location>
</feature>
<dbReference type="InterPro" id="IPR013783">
    <property type="entry name" value="Ig-like_fold"/>
</dbReference>
<protein>
    <submittedName>
        <fullName evidence="3">HYR domain-containing protein</fullName>
    </submittedName>
</protein>
<keyword evidence="1" id="KW-0677">Repeat</keyword>
<reference evidence="3 4" key="1">
    <citation type="submission" date="2019-08" db="EMBL/GenBank/DDBJ databases">
        <title>Genomes of Antarctic Bizionia species.</title>
        <authorList>
            <person name="Bowman J.P."/>
        </authorList>
    </citation>
    <scope>NUCLEOTIDE SEQUENCE [LARGE SCALE GENOMIC DNA]</scope>
    <source>
        <strain evidence="3 4">APA-1</strain>
    </source>
</reference>
<dbReference type="InterPro" id="IPR003410">
    <property type="entry name" value="HYR_dom"/>
</dbReference>
<dbReference type="Pfam" id="PF02494">
    <property type="entry name" value="HYR"/>
    <property type="match status" value="1"/>
</dbReference>
<dbReference type="PANTHER" id="PTHR24273">
    <property type="entry name" value="FI04643P-RELATED"/>
    <property type="match status" value="1"/>
</dbReference>
<dbReference type="AlphaFoldDB" id="A0A5D0QYB6"/>
<feature type="domain" description="HYR" evidence="2">
    <location>
        <begin position="60"/>
        <end position="144"/>
    </location>
</feature>